<dbReference type="RefSeq" id="XP_031866178.1">
    <property type="nucleotide sequence ID" value="XM_032017535.1"/>
</dbReference>
<evidence type="ECO:0000256" key="1">
    <source>
        <dbReference type="SAM" id="MobiDB-lite"/>
    </source>
</evidence>
<comment type="caution">
    <text evidence="2">The sequence shown here is derived from an EMBL/GenBank/DDBJ whole genome shotgun (WGS) entry which is preliminary data.</text>
</comment>
<proteinExistence type="predicted"/>
<organism evidence="2 3">
    <name type="scientific">Venustampulla echinocandica</name>
    <dbReference type="NCBI Taxonomy" id="2656787"/>
    <lineage>
        <taxon>Eukaryota</taxon>
        <taxon>Fungi</taxon>
        <taxon>Dikarya</taxon>
        <taxon>Ascomycota</taxon>
        <taxon>Pezizomycotina</taxon>
        <taxon>Leotiomycetes</taxon>
        <taxon>Helotiales</taxon>
        <taxon>Pleuroascaceae</taxon>
        <taxon>Venustampulla</taxon>
    </lineage>
</organism>
<evidence type="ECO:0000313" key="3">
    <source>
        <dbReference type="Proteomes" id="UP000254866"/>
    </source>
</evidence>
<keyword evidence="3" id="KW-1185">Reference proteome</keyword>
<gene>
    <name evidence="2" type="ORF">BP5553_08912</name>
</gene>
<feature type="region of interest" description="Disordered" evidence="1">
    <location>
        <begin position="1"/>
        <end position="29"/>
    </location>
</feature>
<accession>A0A370TDD0</accession>
<sequence>MLRRFGLGPPSPMNYGGAVQRPSPRPRGGARYMNQYSGPDPCYDCADIGGTHLCGSCADELYGGPVYNVVTCSCPHCEHNDPGGYGGGYPSYPRANYRSGNRRQANPFAGPMAPYFISGYGGAYGGAYSGGRGLHGRGGVGRMGY</sequence>
<dbReference type="GeneID" id="43601761"/>
<evidence type="ECO:0000313" key="2">
    <source>
        <dbReference type="EMBL" id="RDL32456.1"/>
    </source>
</evidence>
<protein>
    <submittedName>
        <fullName evidence="2">Uncharacterized protein</fullName>
    </submittedName>
</protein>
<reference evidence="2 3" key="1">
    <citation type="journal article" date="2018" name="IMA Fungus">
        <title>IMA Genome-F 9: Draft genome sequence of Annulohypoxylon stygium, Aspergillus mulundensis, Berkeleyomyces basicola (syn. Thielaviopsis basicola), Ceratocystis smalleyi, two Cercospora beticola strains, Coleophoma cylindrospora, Fusarium fracticaudum, Phialophora cf. hyalina, and Morchella septimelata.</title>
        <authorList>
            <person name="Wingfield B.D."/>
            <person name="Bills G.F."/>
            <person name="Dong Y."/>
            <person name="Huang W."/>
            <person name="Nel W.J."/>
            <person name="Swalarsk-Parry B.S."/>
            <person name="Vaghefi N."/>
            <person name="Wilken P.M."/>
            <person name="An Z."/>
            <person name="de Beer Z.W."/>
            <person name="De Vos L."/>
            <person name="Chen L."/>
            <person name="Duong T.A."/>
            <person name="Gao Y."/>
            <person name="Hammerbacher A."/>
            <person name="Kikkert J.R."/>
            <person name="Li Y."/>
            <person name="Li H."/>
            <person name="Li K."/>
            <person name="Li Q."/>
            <person name="Liu X."/>
            <person name="Ma X."/>
            <person name="Naidoo K."/>
            <person name="Pethybridge S.J."/>
            <person name="Sun J."/>
            <person name="Steenkamp E.T."/>
            <person name="van der Nest M.A."/>
            <person name="van Wyk S."/>
            <person name="Wingfield M.J."/>
            <person name="Xiong C."/>
            <person name="Yue Q."/>
            <person name="Zhang X."/>
        </authorList>
    </citation>
    <scope>NUCLEOTIDE SEQUENCE [LARGE SCALE GENOMIC DNA]</scope>
    <source>
        <strain evidence="2 3">BP 5553</strain>
    </source>
</reference>
<dbReference type="Proteomes" id="UP000254866">
    <property type="component" value="Unassembled WGS sequence"/>
</dbReference>
<name>A0A370TDD0_9HELO</name>
<dbReference type="EMBL" id="NPIC01000010">
    <property type="protein sequence ID" value="RDL32456.1"/>
    <property type="molecule type" value="Genomic_DNA"/>
</dbReference>
<dbReference type="AlphaFoldDB" id="A0A370TDD0"/>